<dbReference type="GO" id="GO:0016740">
    <property type="term" value="F:transferase activity"/>
    <property type="evidence" value="ECO:0007669"/>
    <property type="project" value="UniProtKB-KW"/>
</dbReference>
<dbReference type="Gene3D" id="3.40.50.300">
    <property type="entry name" value="P-loop containing nucleotide triphosphate hydrolases"/>
    <property type="match status" value="1"/>
</dbReference>
<evidence type="ECO:0000256" key="5">
    <source>
        <dbReference type="ARBA" id="ARBA00022694"/>
    </source>
</evidence>
<dbReference type="Proteomes" id="UP000270673">
    <property type="component" value="Chromosome"/>
</dbReference>
<comment type="subcellular location">
    <subcellularLocation>
        <location evidence="1">Cytoplasm</location>
    </subcellularLocation>
</comment>
<dbReference type="InterPro" id="IPR027417">
    <property type="entry name" value="P-loop_NTPase"/>
</dbReference>
<dbReference type="PANTHER" id="PTHR33540:SF2">
    <property type="entry name" value="TRNA THREONYLCARBAMOYLADENOSINE BIOSYNTHESIS PROTEIN TSAE"/>
    <property type="match status" value="1"/>
</dbReference>
<dbReference type="GO" id="GO:0046872">
    <property type="term" value="F:metal ion binding"/>
    <property type="evidence" value="ECO:0007669"/>
    <property type="project" value="UniProtKB-KW"/>
</dbReference>
<evidence type="ECO:0000256" key="10">
    <source>
        <dbReference type="ARBA" id="ARBA00032441"/>
    </source>
</evidence>
<dbReference type="EMBL" id="CP032819">
    <property type="protein sequence ID" value="AZS28325.1"/>
    <property type="molecule type" value="Genomic_DNA"/>
</dbReference>
<protein>
    <recommendedName>
        <fullName evidence="3">tRNA threonylcarbamoyladenosine biosynthesis protein TsaE</fullName>
    </recommendedName>
    <alternativeName>
        <fullName evidence="10">t(6)A37 threonylcarbamoyladenosine biosynthesis protein TsaE</fullName>
    </alternativeName>
</protein>
<dbReference type="GO" id="GO:0002949">
    <property type="term" value="P:tRNA threonylcarbamoyladenosine modification"/>
    <property type="evidence" value="ECO:0007669"/>
    <property type="project" value="InterPro"/>
</dbReference>
<evidence type="ECO:0000256" key="7">
    <source>
        <dbReference type="ARBA" id="ARBA00022741"/>
    </source>
</evidence>
<keyword evidence="9" id="KW-0460">Magnesium</keyword>
<proteinExistence type="inferred from homology"/>
<name>A0A3Q9IL38_9BACT</name>
<dbReference type="GO" id="GO:0005737">
    <property type="term" value="C:cytoplasm"/>
    <property type="evidence" value="ECO:0007669"/>
    <property type="project" value="UniProtKB-SubCell"/>
</dbReference>
<dbReference type="Pfam" id="PF02367">
    <property type="entry name" value="TsaE"/>
    <property type="match status" value="1"/>
</dbReference>
<evidence type="ECO:0000256" key="6">
    <source>
        <dbReference type="ARBA" id="ARBA00022723"/>
    </source>
</evidence>
<keyword evidence="11" id="KW-0808">Transferase</keyword>
<dbReference type="GO" id="GO:0005524">
    <property type="term" value="F:ATP binding"/>
    <property type="evidence" value="ECO:0007669"/>
    <property type="project" value="UniProtKB-KW"/>
</dbReference>
<keyword evidence="12" id="KW-1185">Reference proteome</keyword>
<evidence type="ECO:0000256" key="2">
    <source>
        <dbReference type="ARBA" id="ARBA00007599"/>
    </source>
</evidence>
<dbReference type="InterPro" id="IPR003442">
    <property type="entry name" value="T6A_TsaE"/>
</dbReference>
<keyword evidence="6" id="KW-0479">Metal-binding</keyword>
<keyword evidence="7" id="KW-0547">Nucleotide-binding</keyword>
<evidence type="ECO:0000256" key="3">
    <source>
        <dbReference type="ARBA" id="ARBA00019010"/>
    </source>
</evidence>
<evidence type="ECO:0000313" key="11">
    <source>
        <dbReference type="EMBL" id="AZS28325.1"/>
    </source>
</evidence>
<evidence type="ECO:0000313" key="12">
    <source>
        <dbReference type="Proteomes" id="UP000270673"/>
    </source>
</evidence>
<dbReference type="SUPFAM" id="SSF52540">
    <property type="entry name" value="P-loop containing nucleoside triphosphate hydrolases"/>
    <property type="match status" value="1"/>
</dbReference>
<sequence length="140" mass="16051">MRWIIDSVDDLKRVAKEFLESTGDNKIYALYGPMGVGKTTFVKAVAECLGVEDDVNSPTFAIVNEYLAATGESLFHFDFYRVKSIEEAMDFGYEEYFYSGNRCFIEWPEMVEALLPENTLICKFSELADGRRELVIEEKL</sequence>
<dbReference type="AlphaFoldDB" id="A0A3Q9IL38"/>
<gene>
    <name evidence="11" type="primary">tsaE</name>
    <name evidence="11" type="ORF">D8S85_01325</name>
</gene>
<evidence type="ECO:0000256" key="1">
    <source>
        <dbReference type="ARBA" id="ARBA00004496"/>
    </source>
</evidence>
<keyword evidence="8" id="KW-0067">ATP-binding</keyword>
<evidence type="ECO:0000256" key="4">
    <source>
        <dbReference type="ARBA" id="ARBA00022490"/>
    </source>
</evidence>
<dbReference type="OrthoDB" id="9815896at2"/>
<keyword evidence="4" id="KW-0963">Cytoplasm</keyword>
<evidence type="ECO:0000256" key="9">
    <source>
        <dbReference type="ARBA" id="ARBA00022842"/>
    </source>
</evidence>
<evidence type="ECO:0000256" key="8">
    <source>
        <dbReference type="ARBA" id="ARBA00022840"/>
    </source>
</evidence>
<dbReference type="RefSeq" id="WP_106624465.1">
    <property type="nucleotide sequence ID" value="NZ_CP032819.1"/>
</dbReference>
<organism evidence="11 12">
    <name type="scientific">Butyricimonas faecalis</name>
    <dbReference type="NCBI Taxonomy" id="2093856"/>
    <lineage>
        <taxon>Bacteria</taxon>
        <taxon>Pseudomonadati</taxon>
        <taxon>Bacteroidota</taxon>
        <taxon>Bacteroidia</taxon>
        <taxon>Bacteroidales</taxon>
        <taxon>Odoribacteraceae</taxon>
        <taxon>Butyricimonas</taxon>
    </lineage>
</organism>
<accession>A0A3Q9IL38</accession>
<keyword evidence="5" id="KW-0819">tRNA processing</keyword>
<reference evidence="11 12" key="1">
    <citation type="submission" date="2018-10" db="EMBL/GenBank/DDBJ databases">
        <title>Butyricimonas faecalis sp. nov., isolated from human faeces and emended description of the genus Butyricimonas.</title>
        <authorList>
            <person name="Le Roy T."/>
            <person name="Van der Smissen P."/>
            <person name="Paquot A."/>
            <person name="Delzenne N."/>
            <person name="Muccioli G."/>
            <person name="Collet J.-F."/>
            <person name="Cani P.D."/>
        </authorList>
    </citation>
    <scope>NUCLEOTIDE SEQUENCE [LARGE SCALE GENOMIC DNA]</scope>
    <source>
        <strain evidence="11 12">H184</strain>
    </source>
</reference>
<comment type="similarity">
    <text evidence="2">Belongs to the TsaE family.</text>
</comment>
<dbReference type="NCBIfam" id="TIGR00150">
    <property type="entry name" value="T6A_YjeE"/>
    <property type="match status" value="1"/>
</dbReference>
<dbReference type="KEGG" id="buy:D8S85_01325"/>
<dbReference type="PANTHER" id="PTHR33540">
    <property type="entry name" value="TRNA THREONYLCARBAMOYLADENOSINE BIOSYNTHESIS PROTEIN TSAE"/>
    <property type="match status" value="1"/>
</dbReference>